<dbReference type="EMBL" id="JAAWWK010000008">
    <property type="protein sequence ID" value="NKI19478.1"/>
    <property type="molecule type" value="Genomic_DNA"/>
</dbReference>
<dbReference type="InterPro" id="IPR020815">
    <property type="entry name" value="Ribosomal_bS6_CS"/>
</dbReference>
<keyword evidence="11" id="KW-1185">Reference proteome</keyword>
<evidence type="ECO:0000256" key="3">
    <source>
        <dbReference type="ARBA" id="ARBA00022884"/>
    </source>
</evidence>
<keyword evidence="5 8" id="KW-0687">Ribonucleoprotein</keyword>
<organism evidence="10 11">
    <name type="scientific">Spongiibacter thalassae</name>
    <dbReference type="NCBI Taxonomy" id="2721624"/>
    <lineage>
        <taxon>Bacteria</taxon>
        <taxon>Pseudomonadati</taxon>
        <taxon>Pseudomonadota</taxon>
        <taxon>Gammaproteobacteria</taxon>
        <taxon>Cellvibrionales</taxon>
        <taxon>Spongiibacteraceae</taxon>
        <taxon>Spongiibacter</taxon>
    </lineage>
</organism>
<dbReference type="GO" id="GO:0005840">
    <property type="term" value="C:ribosome"/>
    <property type="evidence" value="ECO:0007669"/>
    <property type="project" value="UniProtKB-KW"/>
</dbReference>
<dbReference type="PANTHER" id="PTHR21011">
    <property type="entry name" value="MITOCHONDRIAL 28S RIBOSOMAL PROTEIN S6"/>
    <property type="match status" value="1"/>
</dbReference>
<evidence type="ECO:0000256" key="9">
    <source>
        <dbReference type="SAM" id="MobiDB-lite"/>
    </source>
</evidence>
<gene>
    <name evidence="8 10" type="primary">rpsF</name>
    <name evidence="10" type="ORF">HCU74_18895</name>
</gene>
<feature type="compositionally biased region" description="Basic and acidic residues" evidence="9">
    <location>
        <begin position="104"/>
        <end position="126"/>
    </location>
</feature>
<sequence>MRHYEIVFLVHPDQSEQVPGMVERYTQAIEKDGGKVHRLEDWGRRQLAYPINKIHKAHYVLINAEATAEAIDELTTNFRYNDAVLRNLVIRCDEAVTEESPIMKAEKESRERRSRSEQRTERRDNTEQSSGSSEESAEKAETSAE</sequence>
<dbReference type="InterPro" id="IPR000529">
    <property type="entry name" value="Ribosomal_bS6"/>
</dbReference>
<evidence type="ECO:0000313" key="10">
    <source>
        <dbReference type="EMBL" id="NKI19478.1"/>
    </source>
</evidence>
<dbReference type="SUPFAM" id="SSF54995">
    <property type="entry name" value="Ribosomal protein S6"/>
    <property type="match status" value="1"/>
</dbReference>
<dbReference type="InterPro" id="IPR014717">
    <property type="entry name" value="Transl_elong_EF1B/ribsomal_bS6"/>
</dbReference>
<keyword evidence="3 8" id="KW-0694">RNA-binding</keyword>
<reference evidence="10 11" key="1">
    <citation type="submission" date="2020-04" db="EMBL/GenBank/DDBJ databases">
        <authorList>
            <person name="Yoon J."/>
        </authorList>
    </citation>
    <scope>NUCLEOTIDE SEQUENCE [LARGE SCALE GENOMIC DNA]</scope>
    <source>
        <strain evidence="10 11">KMU-166</strain>
    </source>
</reference>
<dbReference type="PROSITE" id="PS01048">
    <property type="entry name" value="RIBOSOMAL_S6"/>
    <property type="match status" value="1"/>
</dbReference>
<evidence type="ECO:0000256" key="5">
    <source>
        <dbReference type="ARBA" id="ARBA00023274"/>
    </source>
</evidence>
<dbReference type="InterPro" id="IPR035980">
    <property type="entry name" value="Ribosomal_bS6_sf"/>
</dbReference>
<evidence type="ECO:0000256" key="8">
    <source>
        <dbReference type="HAMAP-Rule" id="MF_00360"/>
    </source>
</evidence>
<evidence type="ECO:0000256" key="2">
    <source>
        <dbReference type="ARBA" id="ARBA00022730"/>
    </source>
</evidence>
<accession>A0ABX1GLY5</accession>
<name>A0ABX1GLY5_9GAMM</name>
<dbReference type="NCBIfam" id="TIGR00166">
    <property type="entry name" value="S6"/>
    <property type="match status" value="1"/>
</dbReference>
<comment type="caution">
    <text evidence="10">The sequence shown here is derived from an EMBL/GenBank/DDBJ whole genome shotgun (WGS) entry which is preliminary data.</text>
</comment>
<feature type="compositionally biased region" description="Basic and acidic residues" evidence="9">
    <location>
        <begin position="136"/>
        <end position="145"/>
    </location>
</feature>
<keyword evidence="2 8" id="KW-0699">rRNA-binding</keyword>
<dbReference type="Gene3D" id="3.30.70.60">
    <property type="match status" value="1"/>
</dbReference>
<feature type="region of interest" description="Disordered" evidence="9">
    <location>
        <begin position="97"/>
        <end position="145"/>
    </location>
</feature>
<comment type="function">
    <text evidence="6 8">Binds together with bS18 to 16S ribosomal RNA.</text>
</comment>
<keyword evidence="4 8" id="KW-0689">Ribosomal protein</keyword>
<dbReference type="PANTHER" id="PTHR21011:SF1">
    <property type="entry name" value="SMALL RIBOSOMAL SUBUNIT PROTEIN BS6M"/>
    <property type="match status" value="1"/>
</dbReference>
<comment type="similarity">
    <text evidence="1 8">Belongs to the bacterial ribosomal protein bS6 family.</text>
</comment>
<evidence type="ECO:0000256" key="1">
    <source>
        <dbReference type="ARBA" id="ARBA00009512"/>
    </source>
</evidence>
<protein>
    <recommendedName>
        <fullName evidence="7 8">Small ribosomal subunit protein bS6</fullName>
    </recommendedName>
</protein>
<dbReference type="InterPro" id="IPR020814">
    <property type="entry name" value="Ribosomal_S6_plastid/chlpt"/>
</dbReference>
<evidence type="ECO:0000256" key="6">
    <source>
        <dbReference type="ARBA" id="ARBA00035104"/>
    </source>
</evidence>
<proteinExistence type="inferred from homology"/>
<dbReference type="Pfam" id="PF01250">
    <property type="entry name" value="Ribosomal_S6"/>
    <property type="match status" value="1"/>
</dbReference>
<evidence type="ECO:0000313" key="11">
    <source>
        <dbReference type="Proteomes" id="UP000765845"/>
    </source>
</evidence>
<dbReference type="RefSeq" id="WP_168451992.1">
    <property type="nucleotide sequence ID" value="NZ_JAAWWK010000008.1"/>
</dbReference>
<dbReference type="Proteomes" id="UP000765845">
    <property type="component" value="Unassembled WGS sequence"/>
</dbReference>
<evidence type="ECO:0000256" key="4">
    <source>
        <dbReference type="ARBA" id="ARBA00022980"/>
    </source>
</evidence>
<dbReference type="HAMAP" id="MF_00360">
    <property type="entry name" value="Ribosomal_bS6"/>
    <property type="match status" value="1"/>
</dbReference>
<evidence type="ECO:0000256" key="7">
    <source>
        <dbReference type="ARBA" id="ARBA00035294"/>
    </source>
</evidence>
<dbReference type="CDD" id="cd00473">
    <property type="entry name" value="bS6"/>
    <property type="match status" value="1"/>
</dbReference>